<accession>A0A2T5MF39</accession>
<feature type="transmembrane region" description="Helical" evidence="1">
    <location>
        <begin position="303"/>
        <end position="321"/>
    </location>
</feature>
<keyword evidence="4" id="KW-1185">Reference proteome</keyword>
<feature type="domain" description="GYF" evidence="2">
    <location>
        <begin position="4"/>
        <end position="48"/>
    </location>
</feature>
<name>A0A2T5MF39_9GAMM</name>
<dbReference type="InterPro" id="IPR047798">
    <property type="entry name" value="BPSS1780-like"/>
</dbReference>
<dbReference type="Pfam" id="PF14237">
    <property type="entry name" value="GYF_2"/>
    <property type="match status" value="1"/>
</dbReference>
<dbReference type="OrthoDB" id="5298483at2"/>
<dbReference type="RefSeq" id="WP_107939743.1">
    <property type="nucleotide sequence ID" value="NZ_QANS01000003.1"/>
</dbReference>
<keyword evidence="1" id="KW-0812">Transmembrane</keyword>
<dbReference type="InterPro" id="IPR025640">
    <property type="entry name" value="GYF_2"/>
</dbReference>
<protein>
    <recommendedName>
        <fullName evidence="2">GYF domain-containing protein</fullName>
    </recommendedName>
</protein>
<sequence>MTAYYVAENGAQKGPFTLAEIQDQCSRGIIQAQTLMWRDGLGDWQAAAIVLQGTGVTFSSGAQPPRPPPLASDESSYDETLAPGLRFEVPAASLSAGRGASWIGEGWELFKVSPGMWIAALLIWAFVQIALSFVPFLGSLAGILLGPSFAVGVLAFSHGVSTNRSADLGLLFIGFKEKFSALVILGLLYLLMVLAVFAVGGVLAFMLIGSALSSHTGTPEQFALELFTNGGLSLLLLLSLFLVLIAPVIMAYMYAPALVFFANQSAGEAMKQSFNACLRNWLPISVFGLIAIVLALIGSIPFGLGLLIVLPLLFAANYASFKDMFGR</sequence>
<reference evidence="3 4" key="1">
    <citation type="submission" date="2018-04" db="EMBL/GenBank/DDBJ databases">
        <title>Novel species isolated from glacier.</title>
        <authorList>
            <person name="Liu Q."/>
            <person name="Xin Y.-H."/>
        </authorList>
    </citation>
    <scope>NUCLEOTIDE SEQUENCE [LARGE SCALE GENOMIC DNA]</scope>
    <source>
        <strain evidence="3 4">GT1R17</strain>
    </source>
</reference>
<dbReference type="Proteomes" id="UP000244248">
    <property type="component" value="Unassembled WGS sequence"/>
</dbReference>
<proteinExistence type="predicted"/>
<keyword evidence="1" id="KW-0472">Membrane</keyword>
<dbReference type="NCBIfam" id="NF041043">
    <property type="entry name" value="BPSS1780_fam"/>
    <property type="match status" value="1"/>
</dbReference>
<evidence type="ECO:0000313" key="3">
    <source>
        <dbReference type="EMBL" id="PTU31201.1"/>
    </source>
</evidence>
<evidence type="ECO:0000313" key="4">
    <source>
        <dbReference type="Proteomes" id="UP000244248"/>
    </source>
</evidence>
<feature type="transmembrane region" description="Helical" evidence="1">
    <location>
        <begin position="181"/>
        <end position="212"/>
    </location>
</feature>
<feature type="transmembrane region" description="Helical" evidence="1">
    <location>
        <begin position="276"/>
        <end position="297"/>
    </location>
</feature>
<evidence type="ECO:0000259" key="2">
    <source>
        <dbReference type="Pfam" id="PF14237"/>
    </source>
</evidence>
<feature type="transmembrane region" description="Helical" evidence="1">
    <location>
        <begin position="140"/>
        <end position="160"/>
    </location>
</feature>
<dbReference type="EMBL" id="QANS01000003">
    <property type="protein sequence ID" value="PTU31201.1"/>
    <property type="molecule type" value="Genomic_DNA"/>
</dbReference>
<evidence type="ECO:0000256" key="1">
    <source>
        <dbReference type="SAM" id="Phobius"/>
    </source>
</evidence>
<feature type="transmembrane region" description="Helical" evidence="1">
    <location>
        <begin position="232"/>
        <end position="255"/>
    </location>
</feature>
<feature type="transmembrane region" description="Helical" evidence="1">
    <location>
        <begin position="116"/>
        <end position="134"/>
    </location>
</feature>
<comment type="caution">
    <text evidence="3">The sequence shown here is derived from an EMBL/GenBank/DDBJ whole genome shotgun (WGS) entry which is preliminary data.</text>
</comment>
<gene>
    <name evidence="3" type="ORF">CJD38_07565</name>
</gene>
<organism evidence="3 4">
    <name type="scientific">Stenotrophobium rhamnosiphilum</name>
    <dbReference type="NCBI Taxonomy" id="2029166"/>
    <lineage>
        <taxon>Bacteria</taxon>
        <taxon>Pseudomonadati</taxon>
        <taxon>Pseudomonadota</taxon>
        <taxon>Gammaproteobacteria</taxon>
        <taxon>Nevskiales</taxon>
        <taxon>Nevskiaceae</taxon>
        <taxon>Stenotrophobium</taxon>
    </lineage>
</organism>
<keyword evidence="1" id="KW-1133">Transmembrane helix</keyword>
<dbReference type="AlphaFoldDB" id="A0A2T5MF39"/>